<dbReference type="Gene3D" id="3.40.1190.20">
    <property type="match status" value="1"/>
</dbReference>
<evidence type="ECO:0000256" key="1">
    <source>
        <dbReference type="ARBA" id="ARBA00010688"/>
    </source>
</evidence>
<dbReference type="Pfam" id="PF00294">
    <property type="entry name" value="PfkB"/>
    <property type="match status" value="1"/>
</dbReference>
<sequence length="320" mass="33690">MLLRLNALPGVRLSQARDFQVHVGGAEANVAAGLAALGHRVEHVTVLPASALGDLCLADLRRSGIGVTHVLRTEGRLGSYFIEHGSGPRPAAIVYDRAGSAFAEHADRIAWTGLAGAARWFHLSGINLPLSSQTSASALRAVEAMSSAGIPISFDVNHRPSLWGDRVAEAARLERQMMDAAEVLFASAGDLSRALGRCVDQQNAAELAFASFPKLRYLISTRRAHRGDYDQSLSMQVHTSDGAYETEATPVGLVVDRIGSGDALAAAALDGIMRGASLQQIAEAGLAAGILKIGIAGDRWVGTRDELADFHSGIGGDVKR</sequence>
<accession>A0A6G7YSE1</accession>
<proteinExistence type="inferred from homology"/>
<evidence type="ECO:0000259" key="4">
    <source>
        <dbReference type="Pfam" id="PF00294"/>
    </source>
</evidence>
<dbReference type="KEGG" id="spii:G7077_12765"/>
<reference evidence="5 6" key="1">
    <citation type="submission" date="2020-03" db="EMBL/GenBank/DDBJ databases">
        <title>Sphingomonas sp. nov., isolated from fish.</title>
        <authorList>
            <person name="Hyun D.-W."/>
            <person name="Bae J.-W."/>
        </authorList>
    </citation>
    <scope>NUCLEOTIDE SEQUENCE [LARGE SCALE GENOMIC DNA]</scope>
    <source>
        <strain evidence="5 6">HDW15B</strain>
    </source>
</reference>
<name>A0A6G7YSE1_9SPHN</name>
<gene>
    <name evidence="5" type="ORF">G7077_12765</name>
</gene>
<keyword evidence="6" id="KW-1185">Reference proteome</keyword>
<dbReference type="PANTHER" id="PTHR43320">
    <property type="entry name" value="SUGAR KINASE"/>
    <property type="match status" value="1"/>
</dbReference>
<dbReference type="Proteomes" id="UP000503222">
    <property type="component" value="Chromosome"/>
</dbReference>
<dbReference type="AlphaFoldDB" id="A0A6G7YSE1"/>
<evidence type="ECO:0000256" key="3">
    <source>
        <dbReference type="ARBA" id="ARBA00022777"/>
    </source>
</evidence>
<organism evidence="5 6">
    <name type="scientific">Sphingomonas piscis</name>
    <dbReference type="NCBI Taxonomy" id="2714943"/>
    <lineage>
        <taxon>Bacteria</taxon>
        <taxon>Pseudomonadati</taxon>
        <taxon>Pseudomonadota</taxon>
        <taxon>Alphaproteobacteria</taxon>
        <taxon>Sphingomonadales</taxon>
        <taxon>Sphingomonadaceae</taxon>
        <taxon>Sphingomonas</taxon>
    </lineage>
</organism>
<evidence type="ECO:0000313" key="5">
    <source>
        <dbReference type="EMBL" id="QIK79649.1"/>
    </source>
</evidence>
<protein>
    <submittedName>
        <fullName evidence="5">Sugar kinase</fullName>
    </submittedName>
</protein>
<dbReference type="RefSeq" id="WP_166412034.1">
    <property type="nucleotide sequence ID" value="NZ_CP049869.1"/>
</dbReference>
<dbReference type="InterPro" id="IPR052700">
    <property type="entry name" value="Carb_kinase_PfkB-like"/>
</dbReference>
<evidence type="ECO:0000256" key="2">
    <source>
        <dbReference type="ARBA" id="ARBA00022679"/>
    </source>
</evidence>
<dbReference type="InterPro" id="IPR011611">
    <property type="entry name" value="PfkB_dom"/>
</dbReference>
<feature type="domain" description="Carbohydrate kinase PfkB" evidence="4">
    <location>
        <begin position="13"/>
        <end position="294"/>
    </location>
</feature>
<comment type="similarity">
    <text evidence="1">Belongs to the carbohydrate kinase PfkB family.</text>
</comment>
<evidence type="ECO:0000313" key="6">
    <source>
        <dbReference type="Proteomes" id="UP000503222"/>
    </source>
</evidence>
<dbReference type="InterPro" id="IPR029056">
    <property type="entry name" value="Ribokinase-like"/>
</dbReference>
<dbReference type="GO" id="GO:0016301">
    <property type="term" value="F:kinase activity"/>
    <property type="evidence" value="ECO:0007669"/>
    <property type="project" value="UniProtKB-KW"/>
</dbReference>
<keyword evidence="2" id="KW-0808">Transferase</keyword>
<dbReference type="PANTHER" id="PTHR43320:SF2">
    <property type="entry name" value="2-DEHYDRO-3-DEOXYGLUCONOKINASE_2-DEHYDRO-3-DEOXYGALACTONOKINASE"/>
    <property type="match status" value="1"/>
</dbReference>
<keyword evidence="3 5" id="KW-0418">Kinase</keyword>
<dbReference type="SUPFAM" id="SSF53613">
    <property type="entry name" value="Ribokinase-like"/>
    <property type="match status" value="1"/>
</dbReference>
<dbReference type="EMBL" id="CP049869">
    <property type="protein sequence ID" value="QIK79649.1"/>
    <property type="molecule type" value="Genomic_DNA"/>
</dbReference>
<dbReference type="CDD" id="cd01166">
    <property type="entry name" value="KdgK"/>
    <property type="match status" value="1"/>
</dbReference>